<name>A0A2H5F5K7_9RHOB</name>
<organism evidence="1 2">
    <name type="scientific">Paracoccus zhejiangensis</name>
    <dbReference type="NCBI Taxonomy" id="1077935"/>
    <lineage>
        <taxon>Bacteria</taxon>
        <taxon>Pseudomonadati</taxon>
        <taxon>Pseudomonadota</taxon>
        <taxon>Alphaproteobacteria</taxon>
        <taxon>Rhodobacterales</taxon>
        <taxon>Paracoccaceae</taxon>
        <taxon>Paracoccus</taxon>
    </lineage>
</organism>
<geneLocation type="plasmid" evidence="2">
    <name>ppz02</name>
</geneLocation>
<dbReference type="Proteomes" id="UP000234530">
    <property type="component" value="Plasmid pPZ02"/>
</dbReference>
<keyword evidence="1" id="KW-0614">Plasmid</keyword>
<dbReference type="AlphaFoldDB" id="A0A2H5F5K7"/>
<evidence type="ECO:0000313" key="2">
    <source>
        <dbReference type="Proteomes" id="UP000234530"/>
    </source>
</evidence>
<reference evidence="1 2" key="1">
    <citation type="journal article" date="2013" name="Antonie Van Leeuwenhoek">
        <title>Paracoccus zhejiangensis sp. nov., isolated from activated sludge in wastewater-treatment system.</title>
        <authorList>
            <person name="Wu Z.G."/>
            <person name="Zhang D.F."/>
            <person name="Liu Y.L."/>
            <person name="Wang F."/>
            <person name="Jiang X."/>
            <person name="Li C."/>
            <person name="Li S.P."/>
            <person name="Hong Q."/>
            <person name="Li W.J."/>
        </authorList>
    </citation>
    <scope>NUCLEOTIDE SEQUENCE [LARGE SCALE GENOMIC DNA]</scope>
    <source>
        <strain evidence="1 2">J6</strain>
        <plasmid evidence="2">Plasmid ppz02</plasmid>
    </source>
</reference>
<accession>A0A2H5F5K7</accession>
<dbReference type="KEGG" id="pzh:CX676_21200"/>
<keyword evidence="2" id="KW-1185">Reference proteome</keyword>
<sequence>MAAVIAAGLVPAVGPSKVDAYPIDCAILLCLSGGWPGSVECTAARAEFVRRITPWPIEPPLQIWRCPMRASFGSQSPADRIWSIAATALPAQIEMPEGRLARDLAVNIAGSPAADVDIADPAFDVVRSIKVYDIDWYAFAGTTSNGERDVCHRQKARTRLGSYDQQGDFSWAGFSITAAPAWLDTNLHPDWPCMAAGRYRGVGVEWTDSFGTHGFEVVRY</sequence>
<protein>
    <submittedName>
        <fullName evidence="1">Uncharacterized protein</fullName>
    </submittedName>
</protein>
<proteinExistence type="predicted"/>
<gene>
    <name evidence="1" type="ORF">CX676_21200</name>
</gene>
<evidence type="ECO:0000313" key="1">
    <source>
        <dbReference type="EMBL" id="AUH66817.1"/>
    </source>
</evidence>
<dbReference type="EMBL" id="CP025432">
    <property type="protein sequence ID" value="AUH66817.1"/>
    <property type="molecule type" value="Genomic_DNA"/>
</dbReference>